<evidence type="ECO:0000256" key="1">
    <source>
        <dbReference type="ARBA" id="ARBA00022801"/>
    </source>
</evidence>
<dbReference type="InterPro" id="IPR000383">
    <property type="entry name" value="Xaa-Pro-like_dom"/>
</dbReference>
<feature type="signal peptide" evidence="3">
    <location>
        <begin position="1"/>
        <end position="20"/>
    </location>
</feature>
<evidence type="ECO:0000313" key="5">
    <source>
        <dbReference type="EMBL" id="ABZ72577.1"/>
    </source>
</evidence>
<dbReference type="Gene3D" id="2.60.120.260">
    <property type="entry name" value="Galactose-binding domain-like"/>
    <property type="match status" value="1"/>
</dbReference>
<dbReference type="InterPro" id="IPR050585">
    <property type="entry name" value="Xaa-Pro_dipeptidyl-ppase/CocE"/>
</dbReference>
<dbReference type="Pfam" id="PF02129">
    <property type="entry name" value="Peptidase_S15"/>
    <property type="match status" value="1"/>
</dbReference>
<evidence type="ECO:0000259" key="4">
    <source>
        <dbReference type="SMART" id="SM00939"/>
    </source>
</evidence>
<dbReference type="NCBIfam" id="TIGR00976">
    <property type="entry name" value="CocE_NonD"/>
    <property type="match status" value="1"/>
</dbReference>
<dbReference type="Gene3D" id="1.10.3020.10">
    <property type="entry name" value="alpha-amino acid ester hydrolase ( Helical cap domain)"/>
    <property type="match status" value="1"/>
</dbReference>
<feature type="region of interest" description="Disordered" evidence="2">
    <location>
        <begin position="432"/>
        <end position="460"/>
    </location>
</feature>
<dbReference type="SUPFAM" id="SSF53474">
    <property type="entry name" value="alpha/beta-Hydrolases"/>
    <property type="match status" value="1"/>
</dbReference>
<evidence type="ECO:0000256" key="2">
    <source>
        <dbReference type="SAM" id="MobiDB-lite"/>
    </source>
</evidence>
<dbReference type="AlphaFoldDB" id="B0T5Z6"/>
<dbReference type="InterPro" id="IPR005674">
    <property type="entry name" value="CocE/Ser_esterase"/>
</dbReference>
<name>B0T5Z6_CAUSK</name>
<dbReference type="KEGG" id="cak:Caul_3450"/>
<dbReference type="InterPro" id="IPR029058">
    <property type="entry name" value="AB_hydrolase_fold"/>
</dbReference>
<dbReference type="eggNOG" id="COG2936">
    <property type="taxonomic scope" value="Bacteria"/>
</dbReference>
<dbReference type="STRING" id="366602.Caul_3450"/>
<dbReference type="OrthoDB" id="9806163at2"/>
<dbReference type="EMBL" id="CP000927">
    <property type="protein sequence ID" value="ABZ72577.1"/>
    <property type="molecule type" value="Genomic_DNA"/>
</dbReference>
<feature type="domain" description="Xaa-Pro dipeptidyl-peptidase C-terminal" evidence="4">
    <location>
        <begin position="369"/>
        <end position="636"/>
    </location>
</feature>
<dbReference type="SMART" id="SM00939">
    <property type="entry name" value="PepX_C"/>
    <property type="match status" value="1"/>
</dbReference>
<dbReference type="GO" id="GO:0008239">
    <property type="term" value="F:dipeptidyl-peptidase activity"/>
    <property type="evidence" value="ECO:0007669"/>
    <property type="project" value="InterPro"/>
</dbReference>
<dbReference type="PANTHER" id="PTHR43056:SF10">
    <property type="entry name" value="COCE_NOND FAMILY, PUTATIVE (AFU_ORTHOLOGUE AFUA_7G00600)-RELATED"/>
    <property type="match status" value="1"/>
</dbReference>
<dbReference type="HOGENOM" id="CLU_015590_5_0_5"/>
<reference evidence="5" key="1">
    <citation type="submission" date="2008-01" db="EMBL/GenBank/DDBJ databases">
        <title>Complete sequence of chromosome of Caulobacter sp. K31.</title>
        <authorList>
            <consortium name="US DOE Joint Genome Institute"/>
            <person name="Copeland A."/>
            <person name="Lucas S."/>
            <person name="Lapidus A."/>
            <person name="Barry K."/>
            <person name="Glavina del Rio T."/>
            <person name="Dalin E."/>
            <person name="Tice H."/>
            <person name="Pitluck S."/>
            <person name="Bruce D."/>
            <person name="Goodwin L."/>
            <person name="Thompson L.S."/>
            <person name="Brettin T."/>
            <person name="Detter J.C."/>
            <person name="Han C."/>
            <person name="Schmutz J."/>
            <person name="Larimer F."/>
            <person name="Land M."/>
            <person name="Hauser L."/>
            <person name="Kyrpides N."/>
            <person name="Kim E."/>
            <person name="Stephens C."/>
            <person name="Richardson P."/>
        </authorList>
    </citation>
    <scope>NUCLEOTIDE SEQUENCE [LARGE SCALE GENOMIC DNA]</scope>
    <source>
        <strain evidence="5">K31</strain>
    </source>
</reference>
<feature type="chain" id="PRO_5002756036" evidence="3">
    <location>
        <begin position="21"/>
        <end position="643"/>
    </location>
</feature>
<protein>
    <submittedName>
        <fullName evidence="5">X-Pro dipeptidyl-peptidase domain protein</fullName>
    </submittedName>
</protein>
<gene>
    <name evidence="5" type="ordered locus">Caul_3450</name>
</gene>
<dbReference type="InterPro" id="IPR013736">
    <property type="entry name" value="Xaa-Pro_dipept_C"/>
</dbReference>
<organism evidence="5">
    <name type="scientific">Caulobacter sp. (strain K31)</name>
    <dbReference type="NCBI Taxonomy" id="366602"/>
    <lineage>
        <taxon>Bacteria</taxon>
        <taxon>Pseudomonadati</taxon>
        <taxon>Pseudomonadota</taxon>
        <taxon>Alphaproteobacteria</taxon>
        <taxon>Caulobacterales</taxon>
        <taxon>Caulobacteraceae</taxon>
        <taxon>Caulobacter</taxon>
    </lineage>
</organism>
<dbReference type="InterPro" id="IPR008979">
    <property type="entry name" value="Galactose-bd-like_sf"/>
</dbReference>
<dbReference type="PANTHER" id="PTHR43056">
    <property type="entry name" value="PEPTIDASE S9 PROLYL OLIGOPEPTIDASE"/>
    <property type="match status" value="1"/>
</dbReference>
<sequence length="643" mass="70903" precursor="true">MKMVLALAAVSLLLAGPSFAQTTSLPSETPAVFKPAAERLDYERRDVMIPMRDGVKLHTVILVPRDAKRAPILLTRTPYDATAMTTINATTHMADAIAGYDHPVDVVIEGGYIRVVQDVRGKHGSEGDYVMNRPLKGPLNPTAVDHATDTWDTIDWLVKNIPETNGKVGILGISYDGFTALEALFNPHPALKAAVPMNPMVDGWMGDDWFHNGAFRQQNMPYIYEQVGTRKNEEKWLSGVHDDYDLFMRAGSAGALGAQMGLEQTGFWRKILAHPDYDAFWSDQAVDKLLAREPLKVPVMLVHGLWDQEDIYGAPAVYKAIEPKDTANDKVFLVLGPWFHGQQIEEASSLGAIKFGADTALRFRQDVLAPFLAHYLKDEAPAMDVAPVTAFETGTNRWRRLDAWPSGCAKGCATTQTPLYLHADAKADFTPPKTGETASDAYVSDPAKPVPYRARPSQPTGYTPPLTWTQWLVDDQREASGRTDVLTYTTDVLTAPMKISGEPIVHLTASTSGTDSDWVVKLIDVYPDEVPADPAMGGYQLPVAMDILRGRYREGFAQAKPITAGAPLSYRFALPNANHVFLPGHRIMVQVQSSWFPLYDRNPQTFTPNIFLAKPSDYVKATQTVFHAPDKASFVELPVVKAP</sequence>
<dbReference type="SUPFAM" id="SSF49785">
    <property type="entry name" value="Galactose-binding domain-like"/>
    <property type="match status" value="1"/>
</dbReference>
<keyword evidence="3" id="KW-0732">Signal</keyword>
<accession>B0T5Z6</accession>
<dbReference type="Gene3D" id="3.40.50.1820">
    <property type="entry name" value="alpha/beta hydrolase"/>
    <property type="match status" value="1"/>
</dbReference>
<evidence type="ECO:0000256" key="3">
    <source>
        <dbReference type="SAM" id="SignalP"/>
    </source>
</evidence>
<dbReference type="Pfam" id="PF08530">
    <property type="entry name" value="PepX_C"/>
    <property type="match status" value="1"/>
</dbReference>
<keyword evidence="1" id="KW-0378">Hydrolase</keyword>
<proteinExistence type="predicted"/>